<dbReference type="EMBL" id="PJRQ01000034">
    <property type="protein sequence ID" value="PLR11505.1"/>
    <property type="molecule type" value="Genomic_DNA"/>
</dbReference>
<dbReference type="RefSeq" id="WP_101713970.1">
    <property type="nucleotide sequence ID" value="NZ_CP026100.1"/>
</dbReference>
<dbReference type="Proteomes" id="UP000281192">
    <property type="component" value="Chromosome"/>
</dbReference>
<evidence type="ECO:0000313" key="4">
    <source>
        <dbReference type="Proteomes" id="UP000234483"/>
    </source>
</evidence>
<dbReference type="KEGG" id="cfh:C1707_08030"/>
<keyword evidence="1" id="KW-0732">Signal</keyword>
<reference evidence="3 4" key="1">
    <citation type="submission" date="2017-12" db="EMBL/GenBank/DDBJ databases">
        <title>The genome sequence of Caulobacter flavus CGMCC1 15093.</title>
        <authorList>
            <person name="Gao J."/>
            <person name="Mao X."/>
            <person name="Sun J."/>
        </authorList>
    </citation>
    <scope>NUCLEOTIDE SEQUENCE [LARGE SCALE GENOMIC DNA]</scope>
    <source>
        <strain evidence="3 4">CGMCC1 15093</strain>
    </source>
</reference>
<feature type="signal peptide" evidence="1">
    <location>
        <begin position="1"/>
        <end position="29"/>
    </location>
</feature>
<evidence type="ECO:0008006" key="6">
    <source>
        <dbReference type="Google" id="ProtNLM"/>
    </source>
</evidence>
<organism evidence="3 4">
    <name type="scientific">Caulobacter flavus</name>
    <dbReference type="NCBI Taxonomy" id="1679497"/>
    <lineage>
        <taxon>Bacteria</taxon>
        <taxon>Pseudomonadati</taxon>
        <taxon>Pseudomonadota</taxon>
        <taxon>Alphaproteobacteria</taxon>
        <taxon>Caulobacterales</taxon>
        <taxon>Caulobacteraceae</taxon>
        <taxon>Caulobacter</taxon>
    </lineage>
</organism>
<dbReference type="Proteomes" id="UP000234483">
    <property type="component" value="Unassembled WGS sequence"/>
</dbReference>
<gene>
    <name evidence="2" type="ORF">C1707_08030</name>
    <name evidence="3" type="ORF">CFHF_15870</name>
</gene>
<proteinExistence type="predicted"/>
<protein>
    <recommendedName>
        <fullName evidence="6">DUF3313 domain-containing protein</fullName>
    </recommendedName>
</protein>
<dbReference type="AlphaFoldDB" id="A0A2N5CRE4"/>
<evidence type="ECO:0000313" key="2">
    <source>
        <dbReference type="EMBL" id="AYV46206.1"/>
    </source>
</evidence>
<feature type="chain" id="PRO_5044577790" description="DUF3313 domain-containing protein" evidence="1">
    <location>
        <begin position="30"/>
        <end position="277"/>
    </location>
</feature>
<dbReference type="EMBL" id="CP026100">
    <property type="protein sequence ID" value="AYV46206.1"/>
    <property type="molecule type" value="Genomic_DNA"/>
</dbReference>
<evidence type="ECO:0000256" key="1">
    <source>
        <dbReference type="SAM" id="SignalP"/>
    </source>
</evidence>
<accession>A0A2N5CRE4</accession>
<sequence length="277" mass="29618">MSRQAREVRKASRPAPAVAGLLVCLLASAAPLAACEARAPDPALAGFKPQSAVLETLLFPAGQEQVVRFEDVIVVEGKSLKQMKWDPPGPLTRGAMDFRRLLDADMVQAGTGFAKGRPAGFVQLYAPSLAPFAGHPDQLLKTAFGKPAPSGEQLVVVERPDCIVVASHDQGRISRMASVTLSETLNYEYGESRRSDEIKGRADDCQTRAEVAAMGAWGVFHAPGAAVLQTRFDQPERPEPSVDRASGLFASQFAEALPKIAPGLSKQRFHAMTAGEN</sequence>
<keyword evidence="5" id="KW-1185">Reference proteome</keyword>
<evidence type="ECO:0000313" key="3">
    <source>
        <dbReference type="EMBL" id="PLR11505.1"/>
    </source>
</evidence>
<reference evidence="2 5" key="2">
    <citation type="submission" date="2018-01" db="EMBL/GenBank/DDBJ databases">
        <title>Complete genome sequence of Caulobacter flavus RHGG3.</title>
        <authorList>
            <person name="Yang E."/>
        </authorList>
    </citation>
    <scope>NUCLEOTIDE SEQUENCE [LARGE SCALE GENOMIC DNA]</scope>
    <source>
        <strain evidence="2 5">RHGG3</strain>
    </source>
</reference>
<evidence type="ECO:0000313" key="5">
    <source>
        <dbReference type="Proteomes" id="UP000281192"/>
    </source>
</evidence>
<dbReference type="OrthoDB" id="7193431at2"/>
<name>A0A2N5CRE4_9CAUL</name>